<comment type="catalytic activity">
    <reaction evidence="13">
        <text>a very-long-chain (3R)-3-hydroxyacyl-CoA = a very-long-chain (2E)-enoyl-CoA + H2O</text>
        <dbReference type="Rhea" id="RHEA:45812"/>
        <dbReference type="ChEBI" id="CHEBI:15377"/>
        <dbReference type="ChEBI" id="CHEBI:83728"/>
        <dbReference type="ChEBI" id="CHEBI:85440"/>
        <dbReference type="EC" id="4.2.1.134"/>
    </reaction>
</comment>
<comment type="caution">
    <text evidence="14">The sequence shown here is derived from an EMBL/GenBank/DDBJ whole genome shotgun (WGS) entry which is preliminary data.</text>
</comment>
<comment type="caution">
    <text evidence="13">Lacks conserved residue(s) required for the propagation of feature annotation.</text>
</comment>
<evidence type="ECO:0000256" key="8">
    <source>
        <dbReference type="ARBA" id="ARBA00022989"/>
    </source>
</evidence>
<evidence type="ECO:0000256" key="13">
    <source>
        <dbReference type="RuleBase" id="RU363109"/>
    </source>
</evidence>
<keyword evidence="11 13" id="KW-0275">Fatty acid biosynthesis</keyword>
<keyword evidence="12 13" id="KW-0456">Lyase</keyword>
<evidence type="ECO:0000256" key="1">
    <source>
        <dbReference type="ARBA" id="ARBA00004141"/>
    </source>
</evidence>
<protein>
    <recommendedName>
        <fullName evidence="4 13">Very-long-chain (3R)-3-hydroxyacyl-CoA dehydratase</fullName>
        <ecNumber evidence="4 13">4.2.1.134</ecNumber>
    </recommendedName>
</protein>
<evidence type="ECO:0000256" key="9">
    <source>
        <dbReference type="ARBA" id="ARBA00023098"/>
    </source>
</evidence>
<evidence type="ECO:0000256" key="11">
    <source>
        <dbReference type="ARBA" id="ARBA00023160"/>
    </source>
</evidence>
<dbReference type="EC" id="4.2.1.134" evidence="4 13"/>
<sequence length="218" mass="25127">MSPFSNLYLLAYNALQALGWAFALSRILSSFVTTKSMNGAYASAGELICLLQKVAFLEVVHGAVGLVPSGVVHPLMQWGGRIHFLLAIVRQVDEVQPLPSVFITFFAWSLTEVIRYLHYAFNSVGNCPFWITYLRYTAFIGLYPLGLAPGEMWLMYQALPFIEKKDLHEDLFNSLPFSYYNFLKVVLICYPFLWLKLYLHMFKQRRSKLGKHHEKKKM</sequence>
<dbReference type="GO" id="GO:0042761">
    <property type="term" value="P:very long-chain fatty acid biosynthetic process"/>
    <property type="evidence" value="ECO:0007669"/>
    <property type="project" value="TreeGrafter"/>
</dbReference>
<dbReference type="Proteomes" id="UP000516437">
    <property type="component" value="Chromosome 1"/>
</dbReference>
<evidence type="ECO:0000256" key="5">
    <source>
        <dbReference type="ARBA" id="ARBA00022516"/>
    </source>
</evidence>
<evidence type="ECO:0000256" key="12">
    <source>
        <dbReference type="ARBA" id="ARBA00023239"/>
    </source>
</evidence>
<evidence type="ECO:0000256" key="2">
    <source>
        <dbReference type="ARBA" id="ARBA00005194"/>
    </source>
</evidence>
<accession>A0A6A1WQI2</accession>
<name>A0A6A1WQI2_9ROSI</name>
<dbReference type="GO" id="GO:0030148">
    <property type="term" value="P:sphingolipid biosynthetic process"/>
    <property type="evidence" value="ECO:0007669"/>
    <property type="project" value="TreeGrafter"/>
</dbReference>
<keyword evidence="6 13" id="KW-0812">Transmembrane</keyword>
<reference evidence="14 15" key="1">
    <citation type="journal article" date="2019" name="Plant Biotechnol. J.">
        <title>The red bayberry genome and genetic basis of sex determination.</title>
        <authorList>
            <person name="Jia H.M."/>
            <person name="Jia H.J."/>
            <person name="Cai Q.L."/>
            <person name="Wang Y."/>
            <person name="Zhao H.B."/>
            <person name="Yang W.F."/>
            <person name="Wang G.Y."/>
            <person name="Li Y.H."/>
            <person name="Zhan D.L."/>
            <person name="Shen Y.T."/>
            <person name="Niu Q.F."/>
            <person name="Chang L."/>
            <person name="Qiu J."/>
            <person name="Zhao L."/>
            <person name="Xie H.B."/>
            <person name="Fu W.Y."/>
            <person name="Jin J."/>
            <person name="Li X.W."/>
            <person name="Jiao Y."/>
            <person name="Zhou C.C."/>
            <person name="Tu T."/>
            <person name="Chai C.Y."/>
            <person name="Gao J.L."/>
            <person name="Fan L.J."/>
            <person name="van de Weg E."/>
            <person name="Wang J.Y."/>
            <person name="Gao Z.S."/>
        </authorList>
    </citation>
    <scope>NUCLEOTIDE SEQUENCE [LARGE SCALE GENOMIC DNA]</scope>
    <source>
        <tissue evidence="14">Leaves</tissue>
    </source>
</reference>
<dbReference type="GO" id="GO:0102158">
    <property type="term" value="F:very-long-chain (3R)-3-hydroxyacyl-CoA dehydratase activity"/>
    <property type="evidence" value="ECO:0007669"/>
    <property type="project" value="UniProtKB-EC"/>
</dbReference>
<evidence type="ECO:0000313" key="14">
    <source>
        <dbReference type="EMBL" id="KAB1226037.1"/>
    </source>
</evidence>
<comment type="pathway">
    <text evidence="2 13">Lipid metabolism; fatty acid biosynthesis.</text>
</comment>
<dbReference type="EMBL" id="RXIC02000019">
    <property type="protein sequence ID" value="KAB1226037.1"/>
    <property type="molecule type" value="Genomic_DNA"/>
</dbReference>
<dbReference type="OrthoDB" id="46988at2759"/>
<organism evidence="14 15">
    <name type="scientific">Morella rubra</name>
    <name type="common">Chinese bayberry</name>
    <dbReference type="NCBI Taxonomy" id="262757"/>
    <lineage>
        <taxon>Eukaryota</taxon>
        <taxon>Viridiplantae</taxon>
        <taxon>Streptophyta</taxon>
        <taxon>Embryophyta</taxon>
        <taxon>Tracheophyta</taxon>
        <taxon>Spermatophyta</taxon>
        <taxon>Magnoliopsida</taxon>
        <taxon>eudicotyledons</taxon>
        <taxon>Gunneridae</taxon>
        <taxon>Pentapetalae</taxon>
        <taxon>rosids</taxon>
        <taxon>fabids</taxon>
        <taxon>Fagales</taxon>
        <taxon>Myricaceae</taxon>
        <taxon>Morella</taxon>
    </lineage>
</organism>
<keyword evidence="5 13" id="KW-0444">Lipid biosynthesis</keyword>
<comment type="similarity">
    <text evidence="3 13">Belongs to the very long-chain fatty acids dehydratase HACD family.</text>
</comment>
<evidence type="ECO:0000256" key="10">
    <source>
        <dbReference type="ARBA" id="ARBA00023136"/>
    </source>
</evidence>
<keyword evidence="13" id="KW-0256">Endoplasmic reticulum</keyword>
<dbReference type="GO" id="GO:0030497">
    <property type="term" value="P:fatty acid elongation"/>
    <property type="evidence" value="ECO:0007669"/>
    <property type="project" value="TreeGrafter"/>
</dbReference>
<evidence type="ECO:0000256" key="7">
    <source>
        <dbReference type="ARBA" id="ARBA00022832"/>
    </source>
</evidence>
<dbReference type="UniPathway" id="UPA00094"/>
<dbReference type="Pfam" id="PF04387">
    <property type="entry name" value="PTPLA"/>
    <property type="match status" value="1"/>
</dbReference>
<dbReference type="InterPro" id="IPR007482">
    <property type="entry name" value="Tyr_Pase-like_PTPLA"/>
</dbReference>
<feature type="transmembrane region" description="Helical" evidence="13">
    <location>
        <begin position="179"/>
        <end position="199"/>
    </location>
</feature>
<evidence type="ECO:0000256" key="4">
    <source>
        <dbReference type="ARBA" id="ARBA00013122"/>
    </source>
</evidence>
<keyword evidence="10 13" id="KW-0472">Membrane</keyword>
<dbReference type="AlphaFoldDB" id="A0A6A1WQI2"/>
<dbReference type="PANTHER" id="PTHR11035">
    <property type="entry name" value="VERY-LONG-CHAIN (3R)-3-HYDROXYACYL-COA DEHYDRATASE"/>
    <property type="match status" value="1"/>
</dbReference>
<comment type="subcellular location">
    <subcellularLocation>
        <location evidence="13">Endoplasmic reticulum membrane</location>
        <topology evidence="13">Multi-pass membrane protein</topology>
    </subcellularLocation>
    <subcellularLocation>
        <location evidence="1">Membrane</location>
        <topology evidence="1">Multi-pass membrane protein</topology>
    </subcellularLocation>
</comment>
<gene>
    <name evidence="14" type="ORF">CJ030_MR1G029308</name>
</gene>
<keyword evidence="15" id="KW-1185">Reference proteome</keyword>
<proteinExistence type="inferred from homology"/>
<feature type="transmembrane region" description="Helical" evidence="13">
    <location>
        <begin position="7"/>
        <end position="28"/>
    </location>
</feature>
<dbReference type="GO" id="GO:0005789">
    <property type="term" value="C:endoplasmic reticulum membrane"/>
    <property type="evidence" value="ECO:0007669"/>
    <property type="project" value="UniProtKB-SubCell"/>
</dbReference>
<evidence type="ECO:0000256" key="3">
    <source>
        <dbReference type="ARBA" id="ARBA00007811"/>
    </source>
</evidence>
<comment type="function">
    <text evidence="13">Catalyzes the third of the four reactions of the long-chain fatty acids elongation cycle. This endoplasmic reticulum-bound enzymatic process, allows the addition of two carbons to the chain of long- and very long-chain fatty acids/VLCFAs per cycle. This enzyme catalyzes the dehydration of the 3-hydroxyacyl-CoA intermediate into trans-2,3-enoyl-CoA, within each cycle of fatty acid elongation. Thereby, it participates to the production of VLCFAs of different chain lengths that are involved in multiple biological processes as precursors of membrane lipids and lipid mediators.</text>
</comment>
<keyword evidence="9 13" id="KW-0443">Lipid metabolism</keyword>
<keyword evidence="7 13" id="KW-0276">Fatty acid metabolism</keyword>
<evidence type="ECO:0000256" key="6">
    <source>
        <dbReference type="ARBA" id="ARBA00022692"/>
    </source>
</evidence>
<keyword evidence="8 13" id="KW-1133">Transmembrane helix</keyword>
<evidence type="ECO:0000313" key="15">
    <source>
        <dbReference type="Proteomes" id="UP000516437"/>
    </source>
</evidence>
<feature type="transmembrane region" description="Helical" evidence="13">
    <location>
        <begin position="133"/>
        <end position="159"/>
    </location>
</feature>
<dbReference type="PANTHER" id="PTHR11035:SF35">
    <property type="entry name" value="VERY-LONG-CHAIN (3R)-3-HYDROXYACYL-COA DEHYDRATASE"/>
    <property type="match status" value="1"/>
</dbReference>